<feature type="compositionally biased region" description="Polar residues" evidence="1">
    <location>
        <begin position="23"/>
        <end position="32"/>
    </location>
</feature>
<gene>
    <name evidence="2" type="ORF">EMWEY_00059720</name>
</gene>
<keyword evidence="3" id="KW-1185">Reference proteome</keyword>
<reference evidence="2" key="1">
    <citation type="submission" date="2013-10" db="EMBL/GenBank/DDBJ databases">
        <title>Genomic analysis of the causative agents of coccidiosis in chickens.</title>
        <authorList>
            <person name="Reid A.J."/>
            <person name="Blake D."/>
            <person name="Billington K."/>
            <person name="Browne H."/>
            <person name="Dunn M."/>
            <person name="Hung S."/>
            <person name="Kawahara F."/>
            <person name="Miranda-Saavedra D."/>
            <person name="Mourier T."/>
            <person name="Nagra H."/>
            <person name="Otto T.D."/>
            <person name="Rawlings N."/>
            <person name="Sanchez A."/>
            <person name="Sanders M."/>
            <person name="Subramaniam C."/>
            <person name="Tay Y."/>
            <person name="Dear P."/>
            <person name="Doerig C."/>
            <person name="Gruber A."/>
            <person name="Parkinson J."/>
            <person name="Shirley M."/>
            <person name="Wan K.L."/>
            <person name="Berriman M."/>
            <person name="Tomley F."/>
            <person name="Pain A."/>
        </authorList>
    </citation>
    <scope>NUCLEOTIDE SEQUENCE [LARGE SCALE GENOMIC DNA]</scope>
    <source>
        <strain evidence="2">Weybridge</strain>
    </source>
</reference>
<dbReference type="GeneID" id="25339958"/>
<reference evidence="2" key="2">
    <citation type="submission" date="2013-10" db="EMBL/GenBank/DDBJ databases">
        <authorList>
            <person name="Aslett M."/>
        </authorList>
    </citation>
    <scope>NUCLEOTIDE SEQUENCE [LARGE SCALE GENOMIC DNA]</scope>
    <source>
        <strain evidence="2">Weybridge</strain>
    </source>
</reference>
<evidence type="ECO:0000313" key="3">
    <source>
        <dbReference type="Proteomes" id="UP000030763"/>
    </source>
</evidence>
<dbReference type="Proteomes" id="UP000030763">
    <property type="component" value="Unassembled WGS sequence"/>
</dbReference>
<dbReference type="RefSeq" id="XP_013336668.1">
    <property type="nucleotide sequence ID" value="XM_013481214.1"/>
</dbReference>
<feature type="region of interest" description="Disordered" evidence="1">
    <location>
        <begin position="18"/>
        <end position="122"/>
    </location>
</feature>
<name>U6MAG5_EIMMA</name>
<proteinExistence type="predicted"/>
<feature type="non-terminal residue" evidence="2">
    <location>
        <position position="152"/>
    </location>
</feature>
<feature type="compositionally biased region" description="Low complexity" evidence="1">
    <location>
        <begin position="104"/>
        <end position="122"/>
    </location>
</feature>
<dbReference type="VEuPathDB" id="ToxoDB:EMWEY_00059720"/>
<dbReference type="AlphaFoldDB" id="U6MAG5"/>
<dbReference type="OrthoDB" id="354269at2759"/>
<dbReference type="EMBL" id="HG721187">
    <property type="protein sequence ID" value="CDJ60023.1"/>
    <property type="molecule type" value="Genomic_DNA"/>
</dbReference>
<sequence>MADFEGYLAPSETIRTRSDLLASRSSQQQSGLGTAAGAAGATGGAAGGGGGGKGDSSFASIRNRDINSRGTFSHRLDSGPLNCIRSFEDNSPRVPGGRARRGDVPSCLSSLSSVSQSPVPVDDSLLLRPSKSKKNIAFAVEDDVMESSPEES</sequence>
<accession>U6MAG5</accession>
<evidence type="ECO:0000256" key="1">
    <source>
        <dbReference type="SAM" id="MobiDB-lite"/>
    </source>
</evidence>
<evidence type="ECO:0000313" key="2">
    <source>
        <dbReference type="EMBL" id="CDJ60023.1"/>
    </source>
</evidence>
<feature type="compositionally biased region" description="Gly residues" evidence="1">
    <location>
        <begin position="40"/>
        <end position="54"/>
    </location>
</feature>
<protein>
    <submittedName>
        <fullName evidence="2">Uncharacterized protein</fullName>
    </submittedName>
</protein>
<organism evidence="2 3">
    <name type="scientific">Eimeria maxima</name>
    <name type="common">Coccidian parasite</name>
    <dbReference type="NCBI Taxonomy" id="5804"/>
    <lineage>
        <taxon>Eukaryota</taxon>
        <taxon>Sar</taxon>
        <taxon>Alveolata</taxon>
        <taxon>Apicomplexa</taxon>
        <taxon>Conoidasida</taxon>
        <taxon>Coccidia</taxon>
        <taxon>Eucoccidiorida</taxon>
        <taxon>Eimeriorina</taxon>
        <taxon>Eimeriidae</taxon>
        <taxon>Eimeria</taxon>
    </lineage>
</organism>